<dbReference type="Pfam" id="PF02576">
    <property type="entry name" value="RimP_N"/>
    <property type="match status" value="1"/>
</dbReference>
<name>A0A1L7CGG9_9CORY</name>
<feature type="domain" description="Ribosome maturation factor RimP C-terminal" evidence="5">
    <location>
        <begin position="92"/>
        <end position="159"/>
    </location>
</feature>
<dbReference type="InterPro" id="IPR028989">
    <property type="entry name" value="RimP_N"/>
</dbReference>
<evidence type="ECO:0000256" key="1">
    <source>
        <dbReference type="ARBA" id="ARBA00022490"/>
    </source>
</evidence>
<gene>
    <name evidence="3" type="primary">rimP</name>
    <name evidence="6" type="ORF">CAQU_07630</name>
</gene>
<dbReference type="GO" id="GO:0006412">
    <property type="term" value="P:translation"/>
    <property type="evidence" value="ECO:0007669"/>
    <property type="project" value="TreeGrafter"/>
</dbReference>
<dbReference type="NCBIfam" id="NF000930">
    <property type="entry name" value="PRK00092.2-2"/>
    <property type="match status" value="1"/>
</dbReference>
<sequence>MAFPTPEQLHTYVEPIASSHGLDVEKITAHRAGAKSAVVIAVDSDAHPDLDALEVVSSEIGQAFDAAEASGELNFGAGYTLEVTTPGVSHPLTAPRHWRRNQGRLVKITREQAGELSGRIGPMNPDNTAVALILREGKTLSIEVVEFSSVAQAVVEIEFSQPPAEELTYAGMTFDDCVAQRKDQ</sequence>
<dbReference type="CDD" id="cd01734">
    <property type="entry name" value="YlxS_C"/>
    <property type="match status" value="1"/>
</dbReference>
<evidence type="ECO:0000259" key="5">
    <source>
        <dbReference type="Pfam" id="PF17384"/>
    </source>
</evidence>
<feature type="domain" description="Ribosome maturation factor RimP N-terminal" evidence="4">
    <location>
        <begin position="13"/>
        <end position="88"/>
    </location>
</feature>
<dbReference type="Proteomes" id="UP000185478">
    <property type="component" value="Chromosome"/>
</dbReference>
<dbReference type="GO" id="GO:0005829">
    <property type="term" value="C:cytosol"/>
    <property type="evidence" value="ECO:0007669"/>
    <property type="project" value="TreeGrafter"/>
</dbReference>
<protein>
    <recommendedName>
        <fullName evidence="3">Ribosome maturation factor RimP</fullName>
    </recommendedName>
</protein>
<proteinExistence type="inferred from homology"/>
<accession>A0A1L7CGG9</accession>
<dbReference type="KEGG" id="caqu:CAQU_07630"/>
<dbReference type="PANTHER" id="PTHR33867:SF1">
    <property type="entry name" value="RIBOSOME MATURATION FACTOR RIMP"/>
    <property type="match status" value="1"/>
</dbReference>
<comment type="function">
    <text evidence="3">Required for maturation of 30S ribosomal subunits.</text>
</comment>
<evidence type="ECO:0000259" key="4">
    <source>
        <dbReference type="Pfam" id="PF02576"/>
    </source>
</evidence>
<dbReference type="EMBL" id="CP009245">
    <property type="protein sequence ID" value="APT84961.1"/>
    <property type="molecule type" value="Genomic_DNA"/>
</dbReference>
<comment type="subcellular location">
    <subcellularLocation>
        <location evidence="3">Cytoplasm</location>
    </subcellularLocation>
</comment>
<dbReference type="STRING" id="1431546.CAQU_07630"/>
<dbReference type="Gene3D" id="3.30.300.70">
    <property type="entry name" value="RimP-like superfamily, N-terminal"/>
    <property type="match status" value="1"/>
</dbReference>
<evidence type="ECO:0000313" key="6">
    <source>
        <dbReference type="EMBL" id="APT84961.1"/>
    </source>
</evidence>
<keyword evidence="2 3" id="KW-0690">Ribosome biogenesis</keyword>
<dbReference type="RefSeq" id="WP_075726566.1">
    <property type="nucleotide sequence ID" value="NZ_CP009245.1"/>
</dbReference>
<evidence type="ECO:0000256" key="3">
    <source>
        <dbReference type="HAMAP-Rule" id="MF_01077"/>
    </source>
</evidence>
<dbReference type="InterPro" id="IPR003728">
    <property type="entry name" value="Ribosome_maturation_RimP"/>
</dbReference>
<dbReference type="AlphaFoldDB" id="A0A1L7CGG9"/>
<dbReference type="OrthoDB" id="9805006at2"/>
<keyword evidence="1 3" id="KW-0963">Cytoplasm</keyword>
<dbReference type="InterPro" id="IPR035956">
    <property type="entry name" value="RimP_N_sf"/>
</dbReference>
<dbReference type="SUPFAM" id="SSF75420">
    <property type="entry name" value="YhbC-like, N-terminal domain"/>
    <property type="match status" value="1"/>
</dbReference>
<organism evidence="6 7">
    <name type="scientific">Corynebacterium aquilae DSM 44791</name>
    <dbReference type="NCBI Taxonomy" id="1431546"/>
    <lineage>
        <taxon>Bacteria</taxon>
        <taxon>Bacillati</taxon>
        <taxon>Actinomycetota</taxon>
        <taxon>Actinomycetes</taxon>
        <taxon>Mycobacteriales</taxon>
        <taxon>Corynebacteriaceae</taxon>
        <taxon>Corynebacterium</taxon>
    </lineage>
</organism>
<keyword evidence="7" id="KW-1185">Reference proteome</keyword>
<dbReference type="HAMAP" id="MF_01077">
    <property type="entry name" value="RimP"/>
    <property type="match status" value="1"/>
</dbReference>
<evidence type="ECO:0000256" key="2">
    <source>
        <dbReference type="ARBA" id="ARBA00022517"/>
    </source>
</evidence>
<dbReference type="InterPro" id="IPR028998">
    <property type="entry name" value="RimP_C"/>
</dbReference>
<reference evidence="6 7" key="1">
    <citation type="submission" date="2014-08" db="EMBL/GenBank/DDBJ databases">
        <title>Complete genome sequence of Corynebacterium aquilae S-613T(T) (=DSM 44791(T)), isolated from the choana of a healthy golden eagle.</title>
        <authorList>
            <person name="Ruckert C."/>
            <person name="Albersmeier A."/>
            <person name="Winkler A."/>
            <person name="Kalinowski J."/>
        </authorList>
    </citation>
    <scope>NUCLEOTIDE SEQUENCE [LARGE SCALE GENOMIC DNA]</scope>
    <source>
        <strain evidence="6 7">S-613</strain>
    </source>
</reference>
<comment type="similarity">
    <text evidence="3">Belongs to the RimP family.</text>
</comment>
<evidence type="ECO:0000313" key="7">
    <source>
        <dbReference type="Proteomes" id="UP000185478"/>
    </source>
</evidence>
<dbReference type="PANTHER" id="PTHR33867">
    <property type="entry name" value="RIBOSOME MATURATION FACTOR RIMP"/>
    <property type="match status" value="1"/>
</dbReference>
<dbReference type="GO" id="GO:0000028">
    <property type="term" value="P:ribosomal small subunit assembly"/>
    <property type="evidence" value="ECO:0007669"/>
    <property type="project" value="TreeGrafter"/>
</dbReference>
<dbReference type="Pfam" id="PF17384">
    <property type="entry name" value="DUF150_C"/>
    <property type="match status" value="1"/>
</dbReference>